<dbReference type="InterPro" id="IPR051675">
    <property type="entry name" value="Endo/Exo/Phosphatase_dom_1"/>
</dbReference>
<dbReference type="SUPFAM" id="SSF47781">
    <property type="entry name" value="RuvA domain 2-like"/>
    <property type="match status" value="1"/>
</dbReference>
<dbReference type="NCBIfam" id="TIGR00426">
    <property type="entry name" value="competence protein ComEA helix-hairpin-helix repeat region"/>
    <property type="match status" value="1"/>
</dbReference>
<feature type="signal peptide" evidence="1">
    <location>
        <begin position="1"/>
        <end position="21"/>
    </location>
</feature>
<organism evidence="2 3">
    <name type="scientific">Legionella cardiaca</name>
    <dbReference type="NCBI Taxonomy" id="1071983"/>
    <lineage>
        <taxon>Bacteria</taxon>
        <taxon>Pseudomonadati</taxon>
        <taxon>Pseudomonadota</taxon>
        <taxon>Gammaproteobacteria</taxon>
        <taxon>Legionellales</taxon>
        <taxon>Legionellaceae</taxon>
        <taxon>Legionella</taxon>
    </lineage>
</organism>
<evidence type="ECO:0000256" key="1">
    <source>
        <dbReference type="SAM" id="SignalP"/>
    </source>
</evidence>
<protein>
    <submittedName>
        <fullName evidence="2">Helix-hairpin-helix domain-containing protein</fullName>
    </submittedName>
</protein>
<keyword evidence="3" id="KW-1185">Reference proteome</keyword>
<reference evidence="2 3" key="1">
    <citation type="submission" date="2023-02" db="EMBL/GenBank/DDBJ databases">
        <title>Genome Sequence of L. cardiaca H63T.</title>
        <authorList>
            <person name="Lopez A.E."/>
            <person name="Cianciotto N.P."/>
        </authorList>
    </citation>
    <scope>NUCLEOTIDE SEQUENCE [LARGE SCALE GENOMIC DNA]</scope>
    <source>
        <strain evidence="2 3">H63</strain>
    </source>
</reference>
<dbReference type="PANTHER" id="PTHR21180">
    <property type="entry name" value="ENDONUCLEASE/EXONUCLEASE/PHOSPHATASE FAMILY DOMAIN-CONTAINING PROTEIN 1"/>
    <property type="match status" value="1"/>
</dbReference>
<gene>
    <name evidence="2" type="ORF">PXX05_07830</name>
</gene>
<dbReference type="Gene3D" id="1.10.150.280">
    <property type="entry name" value="AF1531-like domain"/>
    <property type="match status" value="1"/>
</dbReference>
<dbReference type="Proteomes" id="UP001222087">
    <property type="component" value="Chromosome"/>
</dbReference>
<name>A0ABY8ANL7_9GAMM</name>
<dbReference type="InterPro" id="IPR010994">
    <property type="entry name" value="RuvA_2-like"/>
</dbReference>
<dbReference type="EMBL" id="CP119078">
    <property type="protein sequence ID" value="WED41846.1"/>
    <property type="molecule type" value="Genomic_DNA"/>
</dbReference>
<dbReference type="Pfam" id="PF12836">
    <property type="entry name" value="HHH_3"/>
    <property type="match status" value="1"/>
</dbReference>
<dbReference type="PANTHER" id="PTHR21180:SF32">
    <property type="entry name" value="ENDONUCLEASE_EXONUCLEASE_PHOSPHATASE FAMILY DOMAIN-CONTAINING PROTEIN 1"/>
    <property type="match status" value="1"/>
</dbReference>
<accession>A0ABY8ANL7</accession>
<sequence>MKANLFAAAVLSLCVSFPLQAATNPGHSKSAAMASQSRIDLNKADAAILSQSVKGIGKKRAEAIVQYREEHGRFKSIEELAQVKGLGKQFVKNHMEQLQAVFTIG</sequence>
<proteinExistence type="predicted"/>
<dbReference type="RefSeq" id="WP_275087671.1">
    <property type="nucleotide sequence ID" value="NZ_CP119078.1"/>
</dbReference>
<evidence type="ECO:0000313" key="2">
    <source>
        <dbReference type="EMBL" id="WED41846.1"/>
    </source>
</evidence>
<keyword evidence="1" id="KW-0732">Signal</keyword>
<dbReference type="InterPro" id="IPR004509">
    <property type="entry name" value="Competence_ComEA_HhH"/>
</dbReference>
<feature type="chain" id="PRO_5045858875" evidence="1">
    <location>
        <begin position="22"/>
        <end position="105"/>
    </location>
</feature>
<evidence type="ECO:0000313" key="3">
    <source>
        <dbReference type="Proteomes" id="UP001222087"/>
    </source>
</evidence>